<organism evidence="9 10">
    <name type="scientific">Alkaliphilus metalliredigens (strain QYMF)</name>
    <dbReference type="NCBI Taxonomy" id="293826"/>
    <lineage>
        <taxon>Bacteria</taxon>
        <taxon>Bacillati</taxon>
        <taxon>Bacillota</taxon>
        <taxon>Clostridia</taxon>
        <taxon>Peptostreptococcales</taxon>
        <taxon>Natronincolaceae</taxon>
        <taxon>Alkaliphilus</taxon>
    </lineage>
</organism>
<evidence type="ECO:0000256" key="8">
    <source>
        <dbReference type="RuleBase" id="RU003862"/>
    </source>
</evidence>
<dbReference type="UniPathway" id="UPA00193"/>
<dbReference type="Gene3D" id="3.20.20.220">
    <property type="match status" value="1"/>
</dbReference>
<dbReference type="EMBL" id="CP000724">
    <property type="protein sequence ID" value="ABR49503.1"/>
    <property type="molecule type" value="Genomic_DNA"/>
</dbReference>
<dbReference type="HOGENOM" id="CLU_025841_0_2_9"/>
<sequence>MKITKLFNDKRPVISFEIFPPKKELPISSIYGALDGLADLNPDFISVTYGAGGTGSNKTIEIASIIKNKYEIEALAHLTCITSNKEVIQQNIKALQENNLENVLALRGDVPSDFIRREENQYQYGVDLIKELKGYGDFDIGAAVYPEGHIECDDVEKDLQYLKEKEAAGANFLVSQLFFDNEIFYGFLEKLKAYKIESKVLAGVMPILSKKQVEKMIFMCGASLPAKVIRLVSKYEHQPELLRQAGIEYAAEQVADLIANEVDGIHIYTMNQPDIAKGILKRQKKTVTGHIDKF</sequence>
<keyword evidence="6 8" id="KW-0560">Oxidoreductase</keyword>
<dbReference type="eggNOG" id="COG0685">
    <property type="taxonomic scope" value="Bacteria"/>
</dbReference>
<dbReference type="GO" id="GO:0106312">
    <property type="term" value="F:methylenetetrahydrofolate reductase (NADH) activity"/>
    <property type="evidence" value="ECO:0007669"/>
    <property type="project" value="UniProtKB-EC"/>
</dbReference>
<comment type="catalytic activity">
    <reaction evidence="7">
        <text>(6S)-5-methyl-5,6,7,8-tetrahydrofolate + NAD(+) = (6R)-5,10-methylene-5,6,7,8-tetrahydrofolate + NADH + H(+)</text>
        <dbReference type="Rhea" id="RHEA:19821"/>
        <dbReference type="ChEBI" id="CHEBI:15378"/>
        <dbReference type="ChEBI" id="CHEBI:15636"/>
        <dbReference type="ChEBI" id="CHEBI:18608"/>
        <dbReference type="ChEBI" id="CHEBI:57540"/>
        <dbReference type="ChEBI" id="CHEBI:57945"/>
        <dbReference type="EC" id="1.5.1.54"/>
    </reaction>
    <physiologicalReaction direction="right-to-left" evidence="7">
        <dbReference type="Rhea" id="RHEA:19823"/>
    </physiologicalReaction>
</comment>
<evidence type="ECO:0000256" key="4">
    <source>
        <dbReference type="ARBA" id="ARBA00022630"/>
    </source>
</evidence>
<dbReference type="GO" id="GO:0009086">
    <property type="term" value="P:methionine biosynthetic process"/>
    <property type="evidence" value="ECO:0007669"/>
    <property type="project" value="TreeGrafter"/>
</dbReference>
<accession>A6TTI5</accession>
<evidence type="ECO:0000256" key="2">
    <source>
        <dbReference type="ARBA" id="ARBA00004777"/>
    </source>
</evidence>
<evidence type="ECO:0000256" key="6">
    <source>
        <dbReference type="ARBA" id="ARBA00023002"/>
    </source>
</evidence>
<dbReference type="Pfam" id="PF02219">
    <property type="entry name" value="MTHFR"/>
    <property type="match status" value="1"/>
</dbReference>
<keyword evidence="5 8" id="KW-0274">FAD</keyword>
<evidence type="ECO:0000256" key="3">
    <source>
        <dbReference type="ARBA" id="ARBA00006743"/>
    </source>
</evidence>
<dbReference type="AlphaFoldDB" id="A6TTI5"/>
<protein>
    <recommendedName>
        <fullName evidence="8">Methylenetetrahydrofolate reductase</fullName>
    </recommendedName>
</protein>
<dbReference type="PANTHER" id="PTHR45754:SF3">
    <property type="entry name" value="METHYLENETETRAHYDROFOLATE REDUCTASE (NADPH)"/>
    <property type="match status" value="1"/>
</dbReference>
<proteinExistence type="inferred from homology"/>
<dbReference type="PANTHER" id="PTHR45754">
    <property type="entry name" value="METHYLENETETRAHYDROFOLATE REDUCTASE"/>
    <property type="match status" value="1"/>
</dbReference>
<evidence type="ECO:0000256" key="5">
    <source>
        <dbReference type="ARBA" id="ARBA00022827"/>
    </source>
</evidence>
<dbReference type="Proteomes" id="UP000001572">
    <property type="component" value="Chromosome"/>
</dbReference>
<evidence type="ECO:0000256" key="7">
    <source>
        <dbReference type="ARBA" id="ARBA00048628"/>
    </source>
</evidence>
<comment type="similarity">
    <text evidence="3 8">Belongs to the methylenetetrahydrofolate reductase family.</text>
</comment>
<dbReference type="KEGG" id="amt:Amet_3375"/>
<dbReference type="GO" id="GO:0071949">
    <property type="term" value="F:FAD binding"/>
    <property type="evidence" value="ECO:0007669"/>
    <property type="project" value="TreeGrafter"/>
</dbReference>
<comment type="pathway">
    <text evidence="2 8">One-carbon metabolism; tetrahydrofolate interconversion.</text>
</comment>
<evidence type="ECO:0000313" key="10">
    <source>
        <dbReference type="Proteomes" id="UP000001572"/>
    </source>
</evidence>
<reference evidence="10" key="1">
    <citation type="journal article" date="2016" name="Genome Announc.">
        <title>Complete genome sequence of Alkaliphilus metalliredigens strain QYMF, an alkaliphilic and metal-reducing bacterium isolated from borax-contaminated leachate ponds.</title>
        <authorList>
            <person name="Hwang C."/>
            <person name="Copeland A."/>
            <person name="Lucas S."/>
            <person name="Lapidus A."/>
            <person name="Barry K."/>
            <person name="Detter J.C."/>
            <person name="Glavina Del Rio T."/>
            <person name="Hammon N."/>
            <person name="Israni S."/>
            <person name="Dalin E."/>
            <person name="Tice H."/>
            <person name="Pitluck S."/>
            <person name="Chertkov O."/>
            <person name="Brettin T."/>
            <person name="Bruce D."/>
            <person name="Han C."/>
            <person name="Schmutz J."/>
            <person name="Larimer F."/>
            <person name="Land M.L."/>
            <person name="Hauser L."/>
            <person name="Kyrpides N."/>
            <person name="Mikhailova N."/>
            <person name="Ye Q."/>
            <person name="Zhou J."/>
            <person name="Richardson P."/>
            <person name="Fields M.W."/>
        </authorList>
    </citation>
    <scope>NUCLEOTIDE SEQUENCE [LARGE SCALE GENOMIC DNA]</scope>
    <source>
        <strain evidence="10">QYMF</strain>
    </source>
</reference>
<evidence type="ECO:0000313" key="9">
    <source>
        <dbReference type="EMBL" id="ABR49503.1"/>
    </source>
</evidence>
<evidence type="ECO:0000256" key="1">
    <source>
        <dbReference type="ARBA" id="ARBA00001974"/>
    </source>
</evidence>
<name>A6TTI5_ALKMQ</name>
<keyword evidence="10" id="KW-1185">Reference proteome</keyword>
<dbReference type="STRING" id="293826.Amet_3375"/>
<dbReference type="GO" id="GO:0005829">
    <property type="term" value="C:cytosol"/>
    <property type="evidence" value="ECO:0007669"/>
    <property type="project" value="TreeGrafter"/>
</dbReference>
<keyword evidence="4 8" id="KW-0285">Flavoprotein</keyword>
<dbReference type="CDD" id="cd00537">
    <property type="entry name" value="MTHFR"/>
    <property type="match status" value="1"/>
</dbReference>
<dbReference type="InterPro" id="IPR029041">
    <property type="entry name" value="FAD-linked_oxidoreductase-like"/>
</dbReference>
<comment type="cofactor">
    <cofactor evidence="1 8">
        <name>FAD</name>
        <dbReference type="ChEBI" id="CHEBI:57692"/>
    </cofactor>
</comment>
<dbReference type="SUPFAM" id="SSF51730">
    <property type="entry name" value="FAD-linked oxidoreductase"/>
    <property type="match status" value="1"/>
</dbReference>
<dbReference type="GO" id="GO:0035999">
    <property type="term" value="P:tetrahydrofolate interconversion"/>
    <property type="evidence" value="ECO:0007669"/>
    <property type="project" value="UniProtKB-UniPathway"/>
</dbReference>
<dbReference type="RefSeq" id="WP_012064466.1">
    <property type="nucleotide sequence ID" value="NC_009633.1"/>
</dbReference>
<gene>
    <name evidence="9" type="ordered locus">Amet_3375</name>
</gene>
<dbReference type="OrthoDB" id="9812555at2"/>
<dbReference type="InterPro" id="IPR003171">
    <property type="entry name" value="Mehydrof_redctse-like"/>
</dbReference>